<organism evidence="1 2">
    <name type="scientific">Halobacillus alkaliphilus</name>
    <dbReference type="NCBI Taxonomy" id="396056"/>
    <lineage>
        <taxon>Bacteria</taxon>
        <taxon>Bacillati</taxon>
        <taxon>Bacillota</taxon>
        <taxon>Bacilli</taxon>
        <taxon>Bacillales</taxon>
        <taxon>Bacillaceae</taxon>
        <taxon>Halobacillus</taxon>
    </lineage>
</organism>
<sequence length="83" mass="8647">MCVLVALAVSVVLAVAVAEAVAVVRVALVVVAVQVVQDVHVVPAAVVADVKFSTFIYTFFLPLQKSSAGVLLLMKSYETKGST</sequence>
<dbReference type="RefSeq" id="WP_175477860.1">
    <property type="nucleotide sequence ID" value="NZ_FOOG01000016.1"/>
</dbReference>
<name>A0A1I2N022_9BACI</name>
<evidence type="ECO:0000313" key="2">
    <source>
        <dbReference type="Proteomes" id="UP000198897"/>
    </source>
</evidence>
<dbReference type="EMBL" id="FOOG01000016">
    <property type="protein sequence ID" value="SFF96219.1"/>
    <property type="molecule type" value="Genomic_DNA"/>
</dbReference>
<keyword evidence="2" id="KW-1185">Reference proteome</keyword>
<reference evidence="2" key="1">
    <citation type="submission" date="2016-10" db="EMBL/GenBank/DDBJ databases">
        <authorList>
            <person name="Varghese N."/>
            <person name="Submissions S."/>
        </authorList>
    </citation>
    <scope>NUCLEOTIDE SEQUENCE [LARGE SCALE GENOMIC DNA]</scope>
    <source>
        <strain evidence="2">FP5</strain>
    </source>
</reference>
<proteinExistence type="predicted"/>
<dbReference type="Proteomes" id="UP000198897">
    <property type="component" value="Unassembled WGS sequence"/>
</dbReference>
<gene>
    <name evidence="1" type="ORF">SAMN05216353_11618</name>
</gene>
<accession>A0A1I2N022</accession>
<dbReference type="AlphaFoldDB" id="A0A1I2N022"/>
<protein>
    <submittedName>
        <fullName evidence="1">Uncharacterized protein</fullName>
    </submittedName>
</protein>
<evidence type="ECO:0000313" key="1">
    <source>
        <dbReference type="EMBL" id="SFF96219.1"/>
    </source>
</evidence>